<comment type="caution">
    <text evidence="2">The sequence shown here is derived from an EMBL/GenBank/DDBJ whole genome shotgun (WGS) entry which is preliminary data.</text>
</comment>
<organism evidence="2 3">
    <name type="scientific">Panicum virgatum</name>
    <name type="common">Blackwell switchgrass</name>
    <dbReference type="NCBI Taxonomy" id="38727"/>
    <lineage>
        <taxon>Eukaryota</taxon>
        <taxon>Viridiplantae</taxon>
        <taxon>Streptophyta</taxon>
        <taxon>Embryophyta</taxon>
        <taxon>Tracheophyta</taxon>
        <taxon>Spermatophyta</taxon>
        <taxon>Magnoliopsida</taxon>
        <taxon>Liliopsida</taxon>
        <taxon>Poales</taxon>
        <taxon>Poaceae</taxon>
        <taxon>PACMAD clade</taxon>
        <taxon>Panicoideae</taxon>
        <taxon>Panicodae</taxon>
        <taxon>Paniceae</taxon>
        <taxon>Panicinae</taxon>
        <taxon>Panicum</taxon>
        <taxon>Panicum sect. Hiantes</taxon>
    </lineage>
</organism>
<gene>
    <name evidence="2" type="ORF">PVAP13_3KG122918</name>
</gene>
<accession>A0A8T0UWQ4</accession>
<evidence type="ECO:0000313" key="3">
    <source>
        <dbReference type="Proteomes" id="UP000823388"/>
    </source>
</evidence>
<keyword evidence="3" id="KW-1185">Reference proteome</keyword>
<dbReference type="EMBL" id="CM029041">
    <property type="protein sequence ID" value="KAG2627250.1"/>
    <property type="molecule type" value="Genomic_DNA"/>
</dbReference>
<reference evidence="2" key="1">
    <citation type="submission" date="2020-05" db="EMBL/GenBank/DDBJ databases">
        <title>WGS assembly of Panicum virgatum.</title>
        <authorList>
            <person name="Lovell J.T."/>
            <person name="Jenkins J."/>
            <person name="Shu S."/>
            <person name="Juenger T.E."/>
            <person name="Schmutz J."/>
        </authorList>
    </citation>
    <scope>NUCLEOTIDE SEQUENCE</scope>
    <source>
        <strain evidence="2">AP13</strain>
    </source>
</reference>
<feature type="non-terminal residue" evidence="2">
    <location>
        <position position="1"/>
    </location>
</feature>
<evidence type="ECO:0000256" key="1">
    <source>
        <dbReference type="SAM" id="SignalP"/>
    </source>
</evidence>
<keyword evidence="1" id="KW-0732">Signal</keyword>
<feature type="chain" id="PRO_5035824763" evidence="1">
    <location>
        <begin position="27"/>
        <end position="82"/>
    </location>
</feature>
<dbReference type="Proteomes" id="UP000823388">
    <property type="component" value="Chromosome 3K"/>
</dbReference>
<sequence length="82" mass="8793">CCGGGGTGTAAAAIRILSELLSFTASSYLVPSLNTASTRSEGSMFHSHLENSNFCLWECKLFLHCGEGMLLTLIRHATHFSK</sequence>
<evidence type="ECO:0000313" key="2">
    <source>
        <dbReference type="EMBL" id="KAG2627250.1"/>
    </source>
</evidence>
<dbReference type="AlphaFoldDB" id="A0A8T0UWQ4"/>
<name>A0A8T0UWQ4_PANVG</name>
<protein>
    <submittedName>
        <fullName evidence="2">Uncharacterized protein</fullName>
    </submittedName>
</protein>
<proteinExistence type="predicted"/>
<feature type="signal peptide" evidence="1">
    <location>
        <begin position="1"/>
        <end position="26"/>
    </location>
</feature>